<name>A0A7R9CWQ8_TIMCR</name>
<feature type="region of interest" description="Disordered" evidence="8">
    <location>
        <begin position="466"/>
        <end position="490"/>
    </location>
</feature>
<evidence type="ECO:0000259" key="9">
    <source>
        <dbReference type="PROSITE" id="PS51741"/>
    </source>
</evidence>
<evidence type="ECO:0000256" key="8">
    <source>
        <dbReference type="SAM" id="MobiDB-lite"/>
    </source>
</evidence>
<dbReference type="InterPro" id="IPR027267">
    <property type="entry name" value="AH/BAR_dom_sf"/>
</dbReference>
<reference evidence="10" key="1">
    <citation type="submission" date="2020-11" db="EMBL/GenBank/DDBJ databases">
        <authorList>
            <person name="Tran Van P."/>
        </authorList>
    </citation>
    <scope>NUCLEOTIDE SEQUENCE</scope>
</reference>
<dbReference type="GO" id="GO:0005905">
    <property type="term" value="C:clathrin-coated pit"/>
    <property type="evidence" value="ECO:0007669"/>
    <property type="project" value="UniProtKB-SubCell"/>
</dbReference>
<dbReference type="EMBL" id="OC318990">
    <property type="protein sequence ID" value="CAD7403882.1"/>
    <property type="molecule type" value="Genomic_DNA"/>
</dbReference>
<evidence type="ECO:0000256" key="1">
    <source>
        <dbReference type="ARBA" id="ARBA00004283"/>
    </source>
</evidence>
<dbReference type="InterPro" id="IPR001060">
    <property type="entry name" value="FCH_dom"/>
</dbReference>
<evidence type="ECO:0000313" key="10">
    <source>
        <dbReference type="EMBL" id="CAD7403882.1"/>
    </source>
</evidence>
<evidence type="ECO:0000256" key="5">
    <source>
        <dbReference type="ARBA" id="ARBA00023136"/>
    </source>
</evidence>
<comment type="similarity">
    <text evidence="2">Belongs to the FCHO family.</text>
</comment>
<evidence type="ECO:0000256" key="4">
    <source>
        <dbReference type="ARBA" id="ARBA00023054"/>
    </source>
</evidence>
<sequence length="490" mass="55502">MTVDFTDYFWGEKNNGFDVLYHNMKYGLIASKELAEFLRERSNIEENTSKLLIKLAKQTGGVCLQGTFAPVWGMLRSSAEKLSNIHLQMVHKVTELVKEVSKYADELHKKHKMVKDEESGTLEVVQAIQTTFVTLQKAKDSYTQKGLEFDKLKKENASSKDLEKAETKLKKAQEDYKNLVDKYSIIKEDFEKKMSQACKHFQDVEEAHLNQMREFLNTYAEVLQSNHDLIGQVHIEFKRQCLEMTVDKLLEQFVLSKYTGLEKPGSVQFEELILTGMSMSGQPSSESSERTTNGEKLSKKEGNLDCGGQKPKESKTSRRTTSLLNLFMSNSQGCDGMAQLVWDLRIVVCLQEAKNAVGTQREEASPHQPQPAQQAGKGPKSHPMVTLPRLHGTPCEDQRWVTTELESRFHRVIYPPLLPGLVQSEKRELPIGSGKRECYWPPSEPIGRRELIIEVRASRTAQKTWIANGPGSREGIRAAGASAEERYKAD</sequence>
<keyword evidence="4 6" id="KW-0175">Coiled coil</keyword>
<keyword evidence="3" id="KW-0254">Endocytosis</keyword>
<dbReference type="PANTHER" id="PTHR23065:SF15">
    <property type="entry name" value="AT02057P"/>
    <property type="match status" value="1"/>
</dbReference>
<feature type="region of interest" description="Disordered" evidence="8">
    <location>
        <begin position="278"/>
        <end position="319"/>
    </location>
</feature>
<dbReference type="PROSITE" id="PS51741">
    <property type="entry name" value="F_BAR"/>
    <property type="match status" value="1"/>
</dbReference>
<accession>A0A7R9CWQ8</accession>
<feature type="coiled-coil region" evidence="7">
    <location>
        <begin position="155"/>
        <end position="189"/>
    </location>
</feature>
<evidence type="ECO:0000256" key="7">
    <source>
        <dbReference type="SAM" id="Coils"/>
    </source>
</evidence>
<keyword evidence="5" id="KW-0472">Membrane</keyword>
<evidence type="ECO:0000256" key="3">
    <source>
        <dbReference type="ARBA" id="ARBA00022583"/>
    </source>
</evidence>
<dbReference type="GO" id="GO:0030136">
    <property type="term" value="C:clathrin-coated vesicle"/>
    <property type="evidence" value="ECO:0007669"/>
    <property type="project" value="TreeGrafter"/>
</dbReference>
<dbReference type="SUPFAM" id="SSF103657">
    <property type="entry name" value="BAR/IMD domain-like"/>
    <property type="match status" value="1"/>
</dbReference>
<feature type="compositionally biased region" description="Low complexity" evidence="8">
    <location>
        <begin position="366"/>
        <end position="378"/>
    </location>
</feature>
<organism evidence="10">
    <name type="scientific">Timema cristinae</name>
    <name type="common">Walking stick</name>
    <dbReference type="NCBI Taxonomy" id="61476"/>
    <lineage>
        <taxon>Eukaryota</taxon>
        <taxon>Metazoa</taxon>
        <taxon>Ecdysozoa</taxon>
        <taxon>Arthropoda</taxon>
        <taxon>Hexapoda</taxon>
        <taxon>Insecta</taxon>
        <taxon>Pterygota</taxon>
        <taxon>Neoptera</taxon>
        <taxon>Polyneoptera</taxon>
        <taxon>Phasmatodea</taxon>
        <taxon>Timematodea</taxon>
        <taxon>Timematoidea</taxon>
        <taxon>Timematidae</taxon>
        <taxon>Timema</taxon>
    </lineage>
</organism>
<evidence type="ECO:0000256" key="2">
    <source>
        <dbReference type="ARBA" id="ARBA00011064"/>
    </source>
</evidence>
<dbReference type="GO" id="GO:0048268">
    <property type="term" value="P:clathrin coat assembly"/>
    <property type="evidence" value="ECO:0007669"/>
    <property type="project" value="TreeGrafter"/>
</dbReference>
<dbReference type="InterPro" id="IPR054713">
    <property type="entry name" value="GMIP/FCHO2-like_FCH"/>
</dbReference>
<dbReference type="InterPro" id="IPR031160">
    <property type="entry name" value="F_BAR_dom"/>
</dbReference>
<dbReference type="FunFam" id="1.20.1270.60:FF:000016">
    <property type="entry name" value="FCH domain only protein 2"/>
    <property type="match status" value="1"/>
</dbReference>
<dbReference type="Gene3D" id="1.20.1270.60">
    <property type="entry name" value="Arfaptin homology (AH) domain/BAR domain"/>
    <property type="match status" value="1"/>
</dbReference>
<dbReference type="GO" id="GO:0005886">
    <property type="term" value="C:plasma membrane"/>
    <property type="evidence" value="ECO:0007669"/>
    <property type="project" value="TreeGrafter"/>
</dbReference>
<feature type="region of interest" description="Disordered" evidence="8">
    <location>
        <begin position="359"/>
        <end position="382"/>
    </location>
</feature>
<dbReference type="PANTHER" id="PTHR23065">
    <property type="entry name" value="PROLINE-SERINE-THREONINE PHOSPHATASE INTERACTING PROTEIN 1"/>
    <property type="match status" value="1"/>
</dbReference>
<dbReference type="Pfam" id="PF22699">
    <property type="entry name" value="GMIP-like_FCH"/>
    <property type="match status" value="1"/>
</dbReference>
<dbReference type="GO" id="GO:0072583">
    <property type="term" value="P:clathrin-dependent endocytosis"/>
    <property type="evidence" value="ECO:0007669"/>
    <property type="project" value="TreeGrafter"/>
</dbReference>
<protein>
    <recommendedName>
        <fullName evidence="9">F-BAR domain-containing protein</fullName>
    </recommendedName>
</protein>
<evidence type="ECO:0000256" key="6">
    <source>
        <dbReference type="PROSITE-ProRule" id="PRU01077"/>
    </source>
</evidence>
<dbReference type="CDD" id="cd07648">
    <property type="entry name" value="F-BAR_FCHO"/>
    <property type="match status" value="1"/>
</dbReference>
<feature type="compositionally biased region" description="Basic and acidic residues" evidence="8">
    <location>
        <begin position="287"/>
        <end position="303"/>
    </location>
</feature>
<gene>
    <name evidence="10" type="ORF">TCEB3V08_LOCUS7218</name>
</gene>
<comment type="subcellular location">
    <subcellularLocation>
        <location evidence="1">Membrane</location>
        <location evidence="1">Clathrin-coated pit</location>
        <topology evidence="1">Peripheral membrane protein</topology>
        <orientation evidence="1">Cytoplasmic side</orientation>
    </subcellularLocation>
</comment>
<dbReference type="SMART" id="SM00055">
    <property type="entry name" value="FCH"/>
    <property type="match status" value="1"/>
</dbReference>
<dbReference type="AlphaFoldDB" id="A0A7R9CWQ8"/>
<feature type="domain" description="F-BAR" evidence="9">
    <location>
        <begin position="3"/>
        <end position="250"/>
    </location>
</feature>
<proteinExistence type="inferred from homology"/>